<evidence type="ECO:0000256" key="1">
    <source>
        <dbReference type="ARBA" id="ARBA00004651"/>
    </source>
</evidence>
<evidence type="ECO:0000256" key="4">
    <source>
        <dbReference type="ARBA" id="ARBA00022989"/>
    </source>
</evidence>
<dbReference type="InterPro" id="IPR020846">
    <property type="entry name" value="MFS_dom"/>
</dbReference>
<feature type="domain" description="Major facilitator superfamily (MFS) profile" evidence="7">
    <location>
        <begin position="38"/>
        <end position="456"/>
    </location>
</feature>
<feature type="transmembrane region" description="Helical" evidence="6">
    <location>
        <begin position="127"/>
        <end position="150"/>
    </location>
</feature>
<keyword evidence="2" id="KW-0813">Transport</keyword>
<evidence type="ECO:0000256" key="6">
    <source>
        <dbReference type="SAM" id="Phobius"/>
    </source>
</evidence>
<keyword evidence="4 6" id="KW-1133">Transmembrane helix</keyword>
<feature type="transmembrane region" description="Helical" evidence="6">
    <location>
        <begin position="366"/>
        <end position="383"/>
    </location>
</feature>
<feature type="transmembrane region" description="Helical" evidence="6">
    <location>
        <begin position="195"/>
        <end position="212"/>
    </location>
</feature>
<dbReference type="InterPro" id="IPR036259">
    <property type="entry name" value="MFS_trans_sf"/>
</dbReference>
<dbReference type="Pfam" id="PF07690">
    <property type="entry name" value="MFS_1"/>
    <property type="match status" value="1"/>
</dbReference>
<dbReference type="CDD" id="cd17316">
    <property type="entry name" value="MFS_SV2_like"/>
    <property type="match status" value="1"/>
</dbReference>
<evidence type="ECO:0000313" key="8">
    <source>
        <dbReference type="EMBL" id="MUN55924.1"/>
    </source>
</evidence>
<name>A0A7M3SVV9_9MICC</name>
<dbReference type="Proteomes" id="UP000462152">
    <property type="component" value="Unassembled WGS sequence"/>
</dbReference>
<feature type="transmembrane region" description="Helical" evidence="6">
    <location>
        <begin position="431"/>
        <end position="452"/>
    </location>
</feature>
<organism evidence="8 9">
    <name type="scientific">Rothia koreensis</name>
    <dbReference type="NCBI Taxonomy" id="592378"/>
    <lineage>
        <taxon>Bacteria</taxon>
        <taxon>Bacillati</taxon>
        <taxon>Actinomycetota</taxon>
        <taxon>Actinomycetes</taxon>
        <taxon>Micrococcales</taxon>
        <taxon>Micrococcaceae</taxon>
        <taxon>Rothia</taxon>
    </lineage>
</organism>
<evidence type="ECO:0000256" key="5">
    <source>
        <dbReference type="ARBA" id="ARBA00023136"/>
    </source>
</evidence>
<evidence type="ECO:0000256" key="3">
    <source>
        <dbReference type="ARBA" id="ARBA00022692"/>
    </source>
</evidence>
<keyword evidence="9" id="KW-1185">Reference proteome</keyword>
<comment type="subcellular location">
    <subcellularLocation>
        <location evidence="1">Cell membrane</location>
        <topology evidence="1">Multi-pass membrane protein</topology>
    </subcellularLocation>
</comment>
<feature type="transmembrane region" description="Helical" evidence="6">
    <location>
        <begin position="343"/>
        <end position="360"/>
    </location>
</feature>
<reference evidence="8 9" key="1">
    <citation type="submission" date="2019-12" db="EMBL/GenBank/DDBJ databases">
        <authorList>
            <person name="Li J."/>
            <person name="Shi Y."/>
            <person name="Xu G."/>
            <person name="Xiao D."/>
            <person name="Ran X."/>
        </authorList>
    </citation>
    <scope>NUCLEOTIDE SEQUENCE [LARGE SCALE GENOMIC DNA]</scope>
    <source>
        <strain evidence="8 9">JCM 15915</strain>
    </source>
</reference>
<dbReference type="RefSeq" id="WP_129316565.1">
    <property type="nucleotide sequence ID" value="NZ_CP197643.1"/>
</dbReference>
<dbReference type="GO" id="GO:0022857">
    <property type="term" value="F:transmembrane transporter activity"/>
    <property type="evidence" value="ECO:0007669"/>
    <property type="project" value="InterPro"/>
</dbReference>
<dbReference type="OrthoDB" id="9787026at2"/>
<feature type="transmembrane region" description="Helical" evidence="6">
    <location>
        <begin position="71"/>
        <end position="91"/>
    </location>
</feature>
<dbReference type="AlphaFoldDB" id="A0A7M3SVV9"/>
<dbReference type="PANTHER" id="PTHR23511">
    <property type="entry name" value="SYNAPTIC VESICLE GLYCOPROTEIN 2"/>
    <property type="match status" value="1"/>
</dbReference>
<evidence type="ECO:0000256" key="2">
    <source>
        <dbReference type="ARBA" id="ARBA00022448"/>
    </source>
</evidence>
<comment type="caution">
    <text evidence="8">The sequence shown here is derived from an EMBL/GenBank/DDBJ whole genome shotgun (WGS) entry which is preliminary data.</text>
</comment>
<dbReference type="Gene3D" id="1.20.1250.20">
    <property type="entry name" value="MFS general substrate transporter like domains"/>
    <property type="match status" value="1"/>
</dbReference>
<gene>
    <name evidence="8" type="ORF">GMA10_12015</name>
</gene>
<feature type="transmembrane region" description="Helical" evidence="6">
    <location>
        <begin position="280"/>
        <end position="303"/>
    </location>
</feature>
<feature type="transmembrane region" description="Helical" evidence="6">
    <location>
        <begin position="103"/>
        <end position="121"/>
    </location>
</feature>
<dbReference type="SUPFAM" id="SSF103473">
    <property type="entry name" value="MFS general substrate transporter"/>
    <property type="match status" value="1"/>
</dbReference>
<feature type="transmembrane region" description="Helical" evidence="6">
    <location>
        <begin position="162"/>
        <end position="183"/>
    </location>
</feature>
<feature type="transmembrane region" description="Helical" evidence="6">
    <location>
        <begin position="315"/>
        <end position="336"/>
    </location>
</feature>
<sequence length="464" mass="50756">MHHVDPSESTNDQLITSAEPSVSARMDRLPVLRSHRLITVIVGLGVFFDQFENFLAATISKVLQNEFDLTGTTLSLVLASAFLGQFLGAILMGRLADRVGRRAAFVVNLLLYSVFSLIAAFAPDAAWLIVCRFIAGVGIGGEYALADSYLSDLLPKAVRGRYIAWAYTVSFLGIPFVGLLAHWLVPLAPLGVAGWRWLFVIGSVGGFLVWFIRRHVPESPRWLETQGRIEEARSVVETFEREAEQAGKSLPEPDPAIRPAQEAKVPFGEIFRTPFRKRTLMLSVMNILQVFGYYGFGTVAVLVLSAKGFDVVESIGYTALTYFGYPIGSLLVVPFIEKFERKYLVMFTAGLMGVFGLAFGLGENPVWVVVAGMLFTMASNMFSNSYHVFMAENFPTRVRGTASGFAYSLSKLTSAFLPFILLPLLSGAGPVLVFSVVALAMALLILDVGVFGDRTTGRSADRQA</sequence>
<evidence type="ECO:0000259" key="7">
    <source>
        <dbReference type="PROSITE" id="PS50850"/>
    </source>
</evidence>
<protein>
    <submittedName>
        <fullName evidence="8">MFS transporter</fullName>
    </submittedName>
</protein>
<dbReference type="EMBL" id="WOGT01000010">
    <property type="protein sequence ID" value="MUN55924.1"/>
    <property type="molecule type" value="Genomic_DNA"/>
</dbReference>
<dbReference type="GO" id="GO:0005886">
    <property type="term" value="C:plasma membrane"/>
    <property type="evidence" value="ECO:0007669"/>
    <property type="project" value="UniProtKB-SubCell"/>
</dbReference>
<feature type="transmembrane region" description="Helical" evidence="6">
    <location>
        <begin position="404"/>
        <end position="425"/>
    </location>
</feature>
<keyword evidence="3 6" id="KW-0812">Transmembrane</keyword>
<dbReference type="InterPro" id="IPR011701">
    <property type="entry name" value="MFS"/>
</dbReference>
<feature type="transmembrane region" description="Helical" evidence="6">
    <location>
        <begin position="34"/>
        <end position="51"/>
    </location>
</feature>
<accession>A0A7M3SVV9</accession>
<proteinExistence type="predicted"/>
<dbReference type="PROSITE" id="PS50850">
    <property type="entry name" value="MFS"/>
    <property type="match status" value="1"/>
</dbReference>
<evidence type="ECO:0000313" key="9">
    <source>
        <dbReference type="Proteomes" id="UP000462152"/>
    </source>
</evidence>
<keyword evidence="5 6" id="KW-0472">Membrane</keyword>